<organism evidence="1 2">
    <name type="scientific">Haloarchaeobius iranensis</name>
    <dbReference type="NCBI Taxonomy" id="996166"/>
    <lineage>
        <taxon>Archaea</taxon>
        <taxon>Methanobacteriati</taxon>
        <taxon>Methanobacteriota</taxon>
        <taxon>Stenosarchaea group</taxon>
        <taxon>Halobacteria</taxon>
        <taxon>Halobacteriales</taxon>
        <taxon>Halorubellaceae</taxon>
        <taxon>Haloarchaeobius</taxon>
    </lineage>
</organism>
<name>A0A1G9WH56_9EURY</name>
<dbReference type="AlphaFoldDB" id="A0A1G9WH56"/>
<evidence type="ECO:0000313" key="1">
    <source>
        <dbReference type="EMBL" id="SDM83506.1"/>
    </source>
</evidence>
<gene>
    <name evidence="1" type="ORF">SAMN05192554_10855</name>
</gene>
<accession>A0A1G9WH56</accession>
<dbReference type="EMBL" id="FNIA01000008">
    <property type="protein sequence ID" value="SDM83506.1"/>
    <property type="molecule type" value="Genomic_DNA"/>
</dbReference>
<dbReference type="Proteomes" id="UP000199370">
    <property type="component" value="Unassembled WGS sequence"/>
</dbReference>
<keyword evidence="2" id="KW-1185">Reference proteome</keyword>
<evidence type="ECO:0000313" key="2">
    <source>
        <dbReference type="Proteomes" id="UP000199370"/>
    </source>
</evidence>
<sequence length="33" mass="3491">MPRARLVGLAVLALLILRALFYMPTPGANGVVP</sequence>
<reference evidence="1 2" key="1">
    <citation type="submission" date="2016-10" db="EMBL/GenBank/DDBJ databases">
        <authorList>
            <person name="de Groot N.N."/>
        </authorList>
    </citation>
    <scope>NUCLEOTIDE SEQUENCE [LARGE SCALE GENOMIC DNA]</scope>
    <source>
        <strain evidence="2">EB21,IBRC-M 10013,KCTC 4048</strain>
    </source>
</reference>
<proteinExistence type="predicted"/>
<protein>
    <submittedName>
        <fullName evidence="1">Uncharacterized protein</fullName>
    </submittedName>
</protein>